<comment type="caution">
    <text evidence="2">The sequence shown here is derived from an EMBL/GenBank/DDBJ whole genome shotgun (WGS) entry which is preliminary data.</text>
</comment>
<reference evidence="2 3" key="1">
    <citation type="submission" date="2019-07" db="EMBL/GenBank/DDBJ databases">
        <title>Whole genome shotgun sequence of Lactobacillus rapi NBRC 109618.</title>
        <authorList>
            <person name="Hosoyama A."/>
            <person name="Uohara A."/>
            <person name="Ohji S."/>
            <person name="Ichikawa N."/>
        </authorList>
    </citation>
    <scope>NUCLEOTIDE SEQUENCE [LARGE SCALE GENOMIC DNA]</scope>
    <source>
        <strain evidence="2 3">NBRC 109618</strain>
    </source>
</reference>
<gene>
    <name evidence="2" type="ORF">LRA02_09890</name>
</gene>
<feature type="transmembrane region" description="Helical" evidence="1">
    <location>
        <begin position="99"/>
        <end position="119"/>
    </location>
</feature>
<feature type="transmembrane region" description="Helical" evidence="1">
    <location>
        <begin position="46"/>
        <end position="63"/>
    </location>
</feature>
<dbReference type="EMBL" id="BKAM01000009">
    <property type="protein sequence ID" value="GEP72121.1"/>
    <property type="molecule type" value="Genomic_DNA"/>
</dbReference>
<keyword evidence="1" id="KW-1133">Transmembrane helix</keyword>
<name>A0A512PLQ6_9LACO</name>
<accession>A0A512PLQ6</accession>
<keyword evidence="1" id="KW-0812">Transmembrane</keyword>
<sequence>MVNYLVISTGINAHNPKILAAIPNSLVQSLTSNTGWLISAAIIERLFALWIHLSLSVLVWIAVNHAAKFWLYPLAICFHAAVDIPAAMHQTNLLASPSVTLILTIILTILLGWFVYWYAHKLGLHFTTQKA</sequence>
<evidence type="ECO:0000313" key="2">
    <source>
        <dbReference type="EMBL" id="GEP72121.1"/>
    </source>
</evidence>
<protein>
    <submittedName>
        <fullName evidence="2">Uncharacterized protein</fullName>
    </submittedName>
</protein>
<dbReference type="Pfam" id="PF10086">
    <property type="entry name" value="YhfC"/>
    <property type="match status" value="1"/>
</dbReference>
<keyword evidence="1" id="KW-0472">Membrane</keyword>
<dbReference type="InterPro" id="IPR011397">
    <property type="entry name" value="YhfC"/>
</dbReference>
<dbReference type="Proteomes" id="UP000321569">
    <property type="component" value="Unassembled WGS sequence"/>
</dbReference>
<evidence type="ECO:0000313" key="3">
    <source>
        <dbReference type="Proteomes" id="UP000321569"/>
    </source>
</evidence>
<proteinExistence type="predicted"/>
<feature type="transmembrane region" description="Helical" evidence="1">
    <location>
        <begin position="69"/>
        <end position="87"/>
    </location>
</feature>
<organism evidence="2 3">
    <name type="scientific">Lentilactobacillus rapi</name>
    <dbReference type="NCBI Taxonomy" id="481723"/>
    <lineage>
        <taxon>Bacteria</taxon>
        <taxon>Bacillati</taxon>
        <taxon>Bacillota</taxon>
        <taxon>Bacilli</taxon>
        <taxon>Lactobacillales</taxon>
        <taxon>Lactobacillaceae</taxon>
        <taxon>Lentilactobacillus</taxon>
    </lineage>
</organism>
<evidence type="ECO:0000256" key="1">
    <source>
        <dbReference type="SAM" id="Phobius"/>
    </source>
</evidence>
<dbReference type="AlphaFoldDB" id="A0A512PLQ6"/>